<feature type="compositionally biased region" description="Polar residues" evidence="1">
    <location>
        <begin position="1"/>
        <end position="23"/>
    </location>
</feature>
<dbReference type="AlphaFoldDB" id="A0A3P3TZE7"/>
<name>A0A3P3TZE7_9BACL</name>
<dbReference type="Proteomes" id="UP000267017">
    <property type="component" value="Unassembled WGS sequence"/>
</dbReference>
<keyword evidence="2" id="KW-1133">Transmembrane helix</keyword>
<dbReference type="InterPro" id="IPR007060">
    <property type="entry name" value="FtsL/DivIC"/>
</dbReference>
<reference evidence="3 4" key="1">
    <citation type="submission" date="2018-11" db="EMBL/GenBank/DDBJ databases">
        <title>Genome sequencing of Paenibacillus sp. KCOM 3021 (= ChDC PVNT-B20).</title>
        <authorList>
            <person name="Kook J.-K."/>
            <person name="Park S.-N."/>
            <person name="Lim Y.K."/>
        </authorList>
    </citation>
    <scope>NUCLEOTIDE SEQUENCE [LARGE SCALE GENOMIC DNA]</scope>
    <source>
        <strain evidence="3 4">KCOM 3021</strain>
    </source>
</reference>
<dbReference type="Pfam" id="PF04977">
    <property type="entry name" value="DivIC"/>
    <property type="match status" value="1"/>
</dbReference>
<keyword evidence="4" id="KW-1185">Reference proteome</keyword>
<feature type="region of interest" description="Disordered" evidence="1">
    <location>
        <begin position="1"/>
        <end position="25"/>
    </location>
</feature>
<keyword evidence="2" id="KW-0812">Transmembrane</keyword>
<dbReference type="RefSeq" id="WP_128630920.1">
    <property type="nucleotide sequence ID" value="NZ_RRCN01000001.1"/>
</dbReference>
<proteinExistence type="predicted"/>
<gene>
    <name evidence="3" type="ORF">EHV15_09095</name>
</gene>
<feature type="transmembrane region" description="Helical" evidence="2">
    <location>
        <begin position="29"/>
        <end position="48"/>
    </location>
</feature>
<dbReference type="EMBL" id="RRCN01000001">
    <property type="protein sequence ID" value="RRJ63066.1"/>
    <property type="molecule type" value="Genomic_DNA"/>
</dbReference>
<evidence type="ECO:0000256" key="1">
    <source>
        <dbReference type="SAM" id="MobiDB-lite"/>
    </source>
</evidence>
<dbReference type="OrthoDB" id="2382043at2"/>
<accession>A0A3P3TZE7</accession>
<comment type="caution">
    <text evidence="3">The sequence shown here is derived from an EMBL/GenBank/DDBJ whole genome shotgun (WGS) entry which is preliminary data.</text>
</comment>
<evidence type="ECO:0000313" key="3">
    <source>
        <dbReference type="EMBL" id="RRJ63066.1"/>
    </source>
</evidence>
<protein>
    <submittedName>
        <fullName evidence="3">Septum formation initiator family protein</fullName>
    </submittedName>
</protein>
<keyword evidence="2" id="KW-0472">Membrane</keyword>
<sequence length="119" mass="13503">MRTVTTNPKMSKNPRNSQKTGSSGARRRLRLWLGFMIVFLGWAAYTYISQSEVIVGKSQQLAKTQASKEQTEESLNQLKYEVNRLKDPEYIGQIAMKKYGLYKPGEIPVRVSESEAGND</sequence>
<organism evidence="3 4">
    <name type="scientific">Paenibacillus oralis</name>
    <dbReference type="NCBI Taxonomy" id="2490856"/>
    <lineage>
        <taxon>Bacteria</taxon>
        <taxon>Bacillati</taxon>
        <taxon>Bacillota</taxon>
        <taxon>Bacilli</taxon>
        <taxon>Bacillales</taxon>
        <taxon>Paenibacillaceae</taxon>
        <taxon>Paenibacillus</taxon>
    </lineage>
</organism>
<evidence type="ECO:0000313" key="4">
    <source>
        <dbReference type="Proteomes" id="UP000267017"/>
    </source>
</evidence>
<evidence type="ECO:0000256" key="2">
    <source>
        <dbReference type="SAM" id="Phobius"/>
    </source>
</evidence>